<feature type="coiled-coil region" evidence="1">
    <location>
        <begin position="164"/>
        <end position="192"/>
    </location>
</feature>
<protein>
    <submittedName>
        <fullName evidence="2">Uncharacterized protein</fullName>
    </submittedName>
</protein>
<reference evidence="2" key="1">
    <citation type="submission" date="2014-05" db="EMBL/GenBank/DDBJ databases">
        <authorList>
            <person name="Chronopoulou M."/>
        </authorList>
    </citation>
    <scope>NUCLEOTIDE SEQUENCE</scope>
    <source>
        <tissue evidence="2">Whole organism</tissue>
    </source>
</reference>
<dbReference type="AlphaFoldDB" id="A0A0K2TZB5"/>
<organism evidence="2">
    <name type="scientific">Lepeophtheirus salmonis</name>
    <name type="common">Salmon louse</name>
    <name type="synonym">Caligus salmonis</name>
    <dbReference type="NCBI Taxonomy" id="72036"/>
    <lineage>
        <taxon>Eukaryota</taxon>
        <taxon>Metazoa</taxon>
        <taxon>Ecdysozoa</taxon>
        <taxon>Arthropoda</taxon>
        <taxon>Crustacea</taxon>
        <taxon>Multicrustacea</taxon>
        <taxon>Hexanauplia</taxon>
        <taxon>Copepoda</taxon>
        <taxon>Siphonostomatoida</taxon>
        <taxon>Caligidae</taxon>
        <taxon>Lepeophtheirus</taxon>
    </lineage>
</organism>
<sequence length="308" mass="36244">MTKQGSHMMDLMHQRKSQQELMNEKNRLLKIADSNKYANIINMDITNAINTNIRENNRQNMLANYRQEQRNQIEDRRLEPFNKSVFDKSVNKSRHGLPVQRTSPQKMEPKLVRFDSDYMGIWKRNSTLEGEAFFEDSHKTQPKNSHLKSSGSNTIGALGSLMAIEKMQKEALEKSMELDEMVEEQMKEHEERKTLMSQHKSRDSLHNDIQNFYRSKLSSNPPQNQQKQITIQAQNPIEVARDAQNALLKSQETWQRIQNTKSNYDKLIRIQEQQSDPETATRAMKNLWNTEQKEYGNAKRNMKKTLFR</sequence>
<dbReference type="EMBL" id="HACA01013676">
    <property type="protein sequence ID" value="CDW31037.1"/>
    <property type="molecule type" value="Transcribed_RNA"/>
</dbReference>
<evidence type="ECO:0000313" key="2">
    <source>
        <dbReference type="EMBL" id="CDW31037.1"/>
    </source>
</evidence>
<proteinExistence type="predicted"/>
<name>A0A0K2TZB5_LEPSM</name>
<accession>A0A0K2TZB5</accession>
<evidence type="ECO:0000256" key="1">
    <source>
        <dbReference type="SAM" id="Coils"/>
    </source>
</evidence>
<keyword evidence="1" id="KW-0175">Coiled coil</keyword>